<dbReference type="Proteomes" id="UP000322084">
    <property type="component" value="Unassembled WGS sequence"/>
</dbReference>
<feature type="region of interest" description="Disordered" evidence="1">
    <location>
        <begin position="53"/>
        <end position="119"/>
    </location>
</feature>
<sequence>MSAGKRGLKRVEDTKKELERIKKKIEIAQELNPDIDLGQVDDRIARLDDLIAEGAKEEARREAINLEKEARRLRDGKKKPGGNHPGNDCDEPDDKDDDDDDDDDDGGNGNGGDGNGGGGSSKCCCCCSSAPSAPASGSGVPDATCVYLQTRTTVAAWNRGGQRWEVFDAKSEIIKVTFITGGILAIGKDKGALFDCKLGTWLKAFDPAENLVDGDGQ</sequence>
<organism evidence="2 3">
    <name type="scientific">Iodidimonas gelatinilytica</name>
    <dbReference type="NCBI Taxonomy" id="1236966"/>
    <lineage>
        <taxon>Bacteria</taxon>
        <taxon>Pseudomonadati</taxon>
        <taxon>Pseudomonadota</taxon>
        <taxon>Alphaproteobacteria</taxon>
        <taxon>Iodidimonadales</taxon>
        <taxon>Iodidimonadaceae</taxon>
        <taxon>Iodidimonas</taxon>
    </lineage>
</organism>
<reference evidence="2 3" key="1">
    <citation type="submission" date="2019-09" db="EMBL/GenBank/DDBJ databases">
        <title>NBRP : Genome information of microbial organism related human and environment.</title>
        <authorList>
            <person name="Hattori M."/>
            <person name="Oshima K."/>
            <person name="Inaba H."/>
            <person name="Suda W."/>
            <person name="Sakamoto M."/>
            <person name="Iino T."/>
            <person name="Kitahara M."/>
            <person name="Oshida Y."/>
            <person name="Iida T."/>
            <person name="Kudo T."/>
            <person name="Itoh T."/>
            <person name="Ohkuma M."/>
        </authorList>
    </citation>
    <scope>NUCLEOTIDE SEQUENCE [LARGE SCALE GENOMIC DNA]</scope>
    <source>
        <strain evidence="2 3">Hi-2</strain>
    </source>
</reference>
<evidence type="ECO:0000313" key="3">
    <source>
        <dbReference type="Proteomes" id="UP000322084"/>
    </source>
</evidence>
<accession>A0A5A7MR02</accession>
<feature type="compositionally biased region" description="Acidic residues" evidence="1">
    <location>
        <begin position="88"/>
        <end position="106"/>
    </location>
</feature>
<evidence type="ECO:0000256" key="1">
    <source>
        <dbReference type="SAM" id="MobiDB-lite"/>
    </source>
</evidence>
<proteinExistence type="predicted"/>
<dbReference type="RefSeq" id="WP_150000563.1">
    <property type="nucleotide sequence ID" value="NZ_BKCL01000005.1"/>
</dbReference>
<protein>
    <submittedName>
        <fullName evidence="2">Uncharacterized protein</fullName>
    </submittedName>
</protein>
<comment type="caution">
    <text evidence="2">The sequence shown here is derived from an EMBL/GenBank/DDBJ whole genome shotgun (WGS) entry which is preliminary data.</text>
</comment>
<dbReference type="AlphaFoldDB" id="A0A5A7MR02"/>
<name>A0A5A7MR02_9PROT</name>
<dbReference type="EMBL" id="BKCL01000005">
    <property type="protein sequence ID" value="GEQ98226.1"/>
    <property type="molecule type" value="Genomic_DNA"/>
</dbReference>
<feature type="compositionally biased region" description="Gly residues" evidence="1">
    <location>
        <begin position="107"/>
        <end position="119"/>
    </location>
</feature>
<feature type="compositionally biased region" description="Basic and acidic residues" evidence="1">
    <location>
        <begin position="53"/>
        <end position="73"/>
    </location>
</feature>
<gene>
    <name evidence="2" type="ORF">JCM17844_18630</name>
</gene>
<evidence type="ECO:0000313" key="2">
    <source>
        <dbReference type="EMBL" id="GEQ98226.1"/>
    </source>
</evidence>